<dbReference type="GeneID" id="93712659"/>
<feature type="transmembrane region" description="Helical" evidence="1">
    <location>
        <begin position="30"/>
        <end position="53"/>
    </location>
</feature>
<dbReference type="EMBL" id="FOXX01000013">
    <property type="protein sequence ID" value="SFQ83736.1"/>
    <property type="molecule type" value="Genomic_DNA"/>
</dbReference>
<evidence type="ECO:0000256" key="1">
    <source>
        <dbReference type="SAM" id="Phobius"/>
    </source>
</evidence>
<dbReference type="RefSeq" id="WP_061802592.1">
    <property type="nucleotide sequence ID" value="NZ_FOXX01000013.1"/>
</dbReference>
<gene>
    <name evidence="2" type="ORF">SAMN02745910_04094</name>
</gene>
<sequence>MKIILILGSLIFPFIMLILQKKYTMLNFVFNVFAFLALLLFGDIVSLAIHDVLQEDRVFMTTIHAILLNPFLLISGAYIGVYLLYRISLLIVKER</sequence>
<reference evidence="2 3" key="1">
    <citation type="submission" date="2016-10" db="EMBL/GenBank/DDBJ databases">
        <authorList>
            <person name="Varghese N."/>
            <person name="Submissions S."/>
        </authorList>
    </citation>
    <scope>NUCLEOTIDE SEQUENCE [LARGE SCALE GENOMIC DNA]</scope>
    <source>
        <strain evidence="2 3">DSM 13796</strain>
    </source>
</reference>
<proteinExistence type="predicted"/>
<accession>A0A1I6BS36</accession>
<evidence type="ECO:0000313" key="2">
    <source>
        <dbReference type="EMBL" id="SFQ83736.1"/>
    </source>
</evidence>
<dbReference type="Proteomes" id="UP000182762">
    <property type="component" value="Unassembled WGS sequence"/>
</dbReference>
<keyword evidence="1" id="KW-0812">Transmembrane</keyword>
<keyword evidence="1" id="KW-0472">Membrane</keyword>
<name>A0A1I6BS36_9BACI</name>
<comment type="caution">
    <text evidence="2">The sequence shown here is derived from an EMBL/GenBank/DDBJ whole genome shotgun (WGS) entry which is preliminary data.</text>
</comment>
<protein>
    <recommendedName>
        <fullName evidence="4">Transposase</fullName>
    </recommendedName>
</protein>
<feature type="transmembrane region" description="Helical" evidence="1">
    <location>
        <begin position="65"/>
        <end position="85"/>
    </location>
</feature>
<evidence type="ECO:0008006" key="4">
    <source>
        <dbReference type="Google" id="ProtNLM"/>
    </source>
</evidence>
<organism evidence="2 3">
    <name type="scientific">Priestia endophytica DSM 13796</name>
    <dbReference type="NCBI Taxonomy" id="1121089"/>
    <lineage>
        <taxon>Bacteria</taxon>
        <taxon>Bacillati</taxon>
        <taxon>Bacillota</taxon>
        <taxon>Bacilli</taxon>
        <taxon>Bacillales</taxon>
        <taxon>Bacillaceae</taxon>
        <taxon>Priestia</taxon>
    </lineage>
</organism>
<keyword evidence="1" id="KW-1133">Transmembrane helix</keyword>
<keyword evidence="3" id="KW-1185">Reference proteome</keyword>
<evidence type="ECO:0000313" key="3">
    <source>
        <dbReference type="Proteomes" id="UP000182762"/>
    </source>
</evidence>